<sequence length="220" mass="24896">LMGGGILCVFHTPEEVRWMMDENRLERFAQHWGSSATAKAPYYETVLPFVPLSTDLNSQQSLREIEVNNGLETGSIASARWIKPAAQRKAGQQVAHAILSFKTRTAANRAIRQHLFIKGKEIYPHKETTEALRCMKCSSYRHISRNCKSPHDICGRCADHHPTQQCRASDDLLRCANCNQDGHGAASRDCPVFTAETLKRKGRNTEAHYELFITEDPETW</sequence>
<keyword evidence="3" id="KW-1185">Reference proteome</keyword>
<protein>
    <recommendedName>
        <fullName evidence="1">CCHC-type domain-containing protein</fullName>
    </recommendedName>
</protein>
<dbReference type="OrthoDB" id="2800503at2759"/>
<dbReference type="GO" id="GO:0008270">
    <property type="term" value="F:zinc ion binding"/>
    <property type="evidence" value="ECO:0007669"/>
    <property type="project" value="InterPro"/>
</dbReference>
<dbReference type="EMBL" id="ML180211">
    <property type="protein sequence ID" value="THU78336.1"/>
    <property type="molecule type" value="Genomic_DNA"/>
</dbReference>
<feature type="non-terminal residue" evidence="2">
    <location>
        <position position="220"/>
    </location>
</feature>
<accession>A0A4S8KRE3</accession>
<name>A0A4S8KRE3_DENBC</name>
<evidence type="ECO:0000313" key="3">
    <source>
        <dbReference type="Proteomes" id="UP000297245"/>
    </source>
</evidence>
<evidence type="ECO:0000313" key="2">
    <source>
        <dbReference type="EMBL" id="THU78336.1"/>
    </source>
</evidence>
<organism evidence="2 3">
    <name type="scientific">Dendrothele bispora (strain CBS 962.96)</name>
    <dbReference type="NCBI Taxonomy" id="1314807"/>
    <lineage>
        <taxon>Eukaryota</taxon>
        <taxon>Fungi</taxon>
        <taxon>Dikarya</taxon>
        <taxon>Basidiomycota</taxon>
        <taxon>Agaricomycotina</taxon>
        <taxon>Agaricomycetes</taxon>
        <taxon>Agaricomycetidae</taxon>
        <taxon>Agaricales</taxon>
        <taxon>Agaricales incertae sedis</taxon>
        <taxon>Dendrothele</taxon>
    </lineage>
</organism>
<dbReference type="AlphaFoldDB" id="A0A4S8KRE3"/>
<dbReference type="InterPro" id="IPR001878">
    <property type="entry name" value="Znf_CCHC"/>
</dbReference>
<evidence type="ECO:0000259" key="1">
    <source>
        <dbReference type="SMART" id="SM00343"/>
    </source>
</evidence>
<feature type="domain" description="CCHC-type" evidence="1">
    <location>
        <begin position="174"/>
        <end position="192"/>
    </location>
</feature>
<proteinExistence type="predicted"/>
<reference evidence="2 3" key="1">
    <citation type="journal article" date="2019" name="Nat. Ecol. Evol.">
        <title>Megaphylogeny resolves global patterns of mushroom evolution.</title>
        <authorList>
            <person name="Varga T."/>
            <person name="Krizsan K."/>
            <person name="Foldi C."/>
            <person name="Dima B."/>
            <person name="Sanchez-Garcia M."/>
            <person name="Sanchez-Ramirez S."/>
            <person name="Szollosi G.J."/>
            <person name="Szarkandi J.G."/>
            <person name="Papp V."/>
            <person name="Albert L."/>
            <person name="Andreopoulos W."/>
            <person name="Angelini C."/>
            <person name="Antonin V."/>
            <person name="Barry K.W."/>
            <person name="Bougher N.L."/>
            <person name="Buchanan P."/>
            <person name="Buyck B."/>
            <person name="Bense V."/>
            <person name="Catcheside P."/>
            <person name="Chovatia M."/>
            <person name="Cooper J."/>
            <person name="Damon W."/>
            <person name="Desjardin D."/>
            <person name="Finy P."/>
            <person name="Geml J."/>
            <person name="Haridas S."/>
            <person name="Hughes K."/>
            <person name="Justo A."/>
            <person name="Karasinski D."/>
            <person name="Kautmanova I."/>
            <person name="Kiss B."/>
            <person name="Kocsube S."/>
            <person name="Kotiranta H."/>
            <person name="LaButti K.M."/>
            <person name="Lechner B.E."/>
            <person name="Liimatainen K."/>
            <person name="Lipzen A."/>
            <person name="Lukacs Z."/>
            <person name="Mihaltcheva S."/>
            <person name="Morgado L.N."/>
            <person name="Niskanen T."/>
            <person name="Noordeloos M.E."/>
            <person name="Ohm R.A."/>
            <person name="Ortiz-Santana B."/>
            <person name="Ovrebo C."/>
            <person name="Racz N."/>
            <person name="Riley R."/>
            <person name="Savchenko A."/>
            <person name="Shiryaev A."/>
            <person name="Soop K."/>
            <person name="Spirin V."/>
            <person name="Szebenyi C."/>
            <person name="Tomsovsky M."/>
            <person name="Tulloss R.E."/>
            <person name="Uehling J."/>
            <person name="Grigoriev I.V."/>
            <person name="Vagvolgyi C."/>
            <person name="Papp T."/>
            <person name="Martin F.M."/>
            <person name="Miettinen O."/>
            <person name="Hibbett D.S."/>
            <person name="Nagy L.G."/>
        </authorList>
    </citation>
    <scope>NUCLEOTIDE SEQUENCE [LARGE SCALE GENOMIC DNA]</scope>
    <source>
        <strain evidence="2 3">CBS 962.96</strain>
    </source>
</reference>
<feature type="non-terminal residue" evidence="2">
    <location>
        <position position="1"/>
    </location>
</feature>
<gene>
    <name evidence="2" type="ORF">K435DRAFT_602403</name>
</gene>
<dbReference type="GO" id="GO:0003676">
    <property type="term" value="F:nucleic acid binding"/>
    <property type="evidence" value="ECO:0007669"/>
    <property type="project" value="InterPro"/>
</dbReference>
<dbReference type="SMART" id="SM00343">
    <property type="entry name" value="ZnF_C2HC"/>
    <property type="match status" value="2"/>
</dbReference>
<feature type="domain" description="CCHC-type" evidence="1">
    <location>
        <begin position="133"/>
        <end position="149"/>
    </location>
</feature>
<dbReference type="Proteomes" id="UP000297245">
    <property type="component" value="Unassembled WGS sequence"/>
</dbReference>